<dbReference type="Proteomes" id="UP000838756">
    <property type="component" value="Unassembled WGS sequence"/>
</dbReference>
<keyword evidence="3" id="KW-1185">Reference proteome</keyword>
<dbReference type="EMBL" id="CAKXAJ010009985">
    <property type="protein sequence ID" value="CAH2211358.1"/>
    <property type="molecule type" value="Genomic_DNA"/>
</dbReference>
<reference evidence="2" key="1">
    <citation type="submission" date="2022-03" db="EMBL/GenBank/DDBJ databases">
        <authorList>
            <person name="Lindestad O."/>
        </authorList>
    </citation>
    <scope>NUCLEOTIDE SEQUENCE</scope>
</reference>
<comment type="caution">
    <text evidence="2">The sequence shown here is derived from an EMBL/GenBank/DDBJ whole genome shotgun (WGS) entry which is preliminary data.</text>
</comment>
<evidence type="ECO:0000256" key="1">
    <source>
        <dbReference type="SAM" id="MobiDB-lite"/>
    </source>
</evidence>
<name>A0A8S4QR76_9NEOP</name>
<sequence>MDVAVPRCWNSDPAPPKAALDGSQSVEQSTSSALLVAAGNKRPRSRILERSTKTYIFREIQRIFYKTTSYILTTISPVSCRGGVFGCQAGGSPRAARKTALWRALWRYVLQIAGIRARALKAVVDATRGNRFQTRPG</sequence>
<accession>A0A8S4QR76</accession>
<evidence type="ECO:0000313" key="2">
    <source>
        <dbReference type="EMBL" id="CAH2211358.1"/>
    </source>
</evidence>
<evidence type="ECO:0000313" key="3">
    <source>
        <dbReference type="Proteomes" id="UP000838756"/>
    </source>
</evidence>
<protein>
    <submittedName>
        <fullName evidence="2">Jg15093 protein</fullName>
    </submittedName>
</protein>
<gene>
    <name evidence="2" type="primary">jg15093</name>
    <name evidence="2" type="ORF">PAEG_LOCUS3175</name>
</gene>
<dbReference type="AlphaFoldDB" id="A0A8S4QR76"/>
<proteinExistence type="predicted"/>
<organism evidence="2 3">
    <name type="scientific">Pararge aegeria aegeria</name>
    <dbReference type="NCBI Taxonomy" id="348720"/>
    <lineage>
        <taxon>Eukaryota</taxon>
        <taxon>Metazoa</taxon>
        <taxon>Ecdysozoa</taxon>
        <taxon>Arthropoda</taxon>
        <taxon>Hexapoda</taxon>
        <taxon>Insecta</taxon>
        <taxon>Pterygota</taxon>
        <taxon>Neoptera</taxon>
        <taxon>Endopterygota</taxon>
        <taxon>Lepidoptera</taxon>
        <taxon>Glossata</taxon>
        <taxon>Ditrysia</taxon>
        <taxon>Papilionoidea</taxon>
        <taxon>Nymphalidae</taxon>
        <taxon>Satyrinae</taxon>
        <taxon>Satyrini</taxon>
        <taxon>Parargina</taxon>
        <taxon>Pararge</taxon>
    </lineage>
</organism>
<feature type="region of interest" description="Disordered" evidence="1">
    <location>
        <begin position="1"/>
        <end position="23"/>
    </location>
</feature>